<dbReference type="AlphaFoldDB" id="A0A9X3ZHV8"/>
<dbReference type="GO" id="GO:0016746">
    <property type="term" value="F:acyltransferase activity"/>
    <property type="evidence" value="ECO:0007669"/>
    <property type="project" value="UniProtKB-KW"/>
</dbReference>
<dbReference type="EMBL" id="JAPJZI010000001">
    <property type="protein sequence ID" value="MDA5399128.1"/>
    <property type="molecule type" value="Genomic_DNA"/>
</dbReference>
<keyword evidence="6" id="KW-1185">Reference proteome</keyword>
<evidence type="ECO:0000313" key="6">
    <source>
        <dbReference type="Proteomes" id="UP001151234"/>
    </source>
</evidence>
<evidence type="ECO:0000313" key="5">
    <source>
        <dbReference type="EMBL" id="MDA5399128.1"/>
    </source>
</evidence>
<dbReference type="InterPro" id="IPR002505">
    <property type="entry name" value="PTA_PTB"/>
</dbReference>
<feature type="domain" description="Phosphate acetyl/butaryl transferase" evidence="4">
    <location>
        <begin position="83"/>
        <end position="299"/>
    </location>
</feature>
<comment type="similarity">
    <text evidence="1">Belongs to the phosphate acetyltransferase and butyryltransferase family.</text>
</comment>
<keyword evidence="3" id="KW-0012">Acyltransferase</keyword>
<reference evidence="5" key="1">
    <citation type="submission" date="2022-11" db="EMBL/GenBank/DDBJ databases">
        <title>Draft genome sequence of Hoeflea poritis E7-10 and Hoeflea prorocentri PM5-8, separated from scleractinian coral Porites lutea and marine dinoflagellate.</title>
        <authorList>
            <person name="Zhang G."/>
            <person name="Wei Q."/>
            <person name="Cai L."/>
        </authorList>
    </citation>
    <scope>NUCLEOTIDE SEQUENCE</scope>
    <source>
        <strain evidence="5">PM5-8</strain>
    </source>
</reference>
<dbReference type="RefSeq" id="WP_267990575.1">
    <property type="nucleotide sequence ID" value="NZ_JAPJZI010000001.1"/>
</dbReference>
<dbReference type="PANTHER" id="PTHR43356">
    <property type="entry name" value="PHOSPHATE ACETYLTRANSFERASE"/>
    <property type="match status" value="1"/>
</dbReference>
<dbReference type="InterPro" id="IPR050500">
    <property type="entry name" value="Phos_Acetyltrans/Butyryltrans"/>
</dbReference>
<dbReference type="Gene3D" id="3.40.718.10">
    <property type="entry name" value="Isopropylmalate Dehydrogenase"/>
    <property type="match status" value="1"/>
</dbReference>
<keyword evidence="2" id="KW-0808">Transferase</keyword>
<name>A0A9X3ZHV8_9HYPH</name>
<comment type="caution">
    <text evidence="5">The sequence shown here is derived from an EMBL/GenBank/DDBJ whole genome shotgun (WGS) entry which is preliminary data.</text>
</comment>
<dbReference type="Pfam" id="PF01515">
    <property type="entry name" value="PTA_PTB"/>
    <property type="match status" value="1"/>
</dbReference>
<proteinExistence type="inferred from homology"/>
<dbReference type="PIRSF" id="PIRSF000428">
    <property type="entry name" value="P_Ac_trans"/>
    <property type="match status" value="1"/>
</dbReference>
<sequence length="306" mass="31734">MISDKPVELPAGLMQRAKGGSASKAVIVGAHRDVVIESVRDAVESSLIVPVLVGETSQIKAIAGKIGFSLDDVELIEASGDEDVARKAALRASQSDIGMVVKGHVHTDAYMSALLKGEIGIRQSGRRMTHCFHMTVPGDDRPLIITDAAVNIAPDATTKKAAIVNAVGLARAVGIERPRVAILSATETPLPQMPSSMEAAELSDWAATEVKDADVCGPLAFDNAVSPAAAELKGIENPVAGHADILLVPNIETGNALFKMMVYFSSACAAGVVLGGRIPIVLTSRADPAEARLASVALAKLCSDMG</sequence>
<dbReference type="SUPFAM" id="SSF53659">
    <property type="entry name" value="Isocitrate/Isopropylmalate dehydrogenase-like"/>
    <property type="match status" value="1"/>
</dbReference>
<evidence type="ECO:0000256" key="2">
    <source>
        <dbReference type="ARBA" id="ARBA00022679"/>
    </source>
</evidence>
<evidence type="ECO:0000256" key="3">
    <source>
        <dbReference type="ARBA" id="ARBA00023315"/>
    </source>
</evidence>
<protein>
    <submittedName>
        <fullName evidence="5">Bifunctional enoyl-CoA hydratase/phosphate acetyltransferase</fullName>
    </submittedName>
</protein>
<accession>A0A9X3ZHV8</accession>
<dbReference type="NCBIfam" id="NF006045">
    <property type="entry name" value="PRK08190.1"/>
    <property type="match status" value="1"/>
</dbReference>
<dbReference type="InterPro" id="IPR012147">
    <property type="entry name" value="P_Ac_Bu_trans"/>
</dbReference>
<evidence type="ECO:0000259" key="4">
    <source>
        <dbReference type="Pfam" id="PF01515"/>
    </source>
</evidence>
<evidence type="ECO:0000256" key="1">
    <source>
        <dbReference type="ARBA" id="ARBA00005656"/>
    </source>
</evidence>
<dbReference type="Proteomes" id="UP001151234">
    <property type="component" value="Unassembled WGS sequence"/>
</dbReference>
<organism evidence="5 6">
    <name type="scientific">Hoeflea prorocentri</name>
    <dbReference type="NCBI Taxonomy" id="1922333"/>
    <lineage>
        <taxon>Bacteria</taxon>
        <taxon>Pseudomonadati</taxon>
        <taxon>Pseudomonadota</taxon>
        <taxon>Alphaproteobacteria</taxon>
        <taxon>Hyphomicrobiales</taxon>
        <taxon>Rhizobiaceae</taxon>
        <taxon>Hoeflea</taxon>
    </lineage>
</organism>
<gene>
    <name evidence="5" type="ORF">OQ273_11135</name>
</gene>
<dbReference type="PANTHER" id="PTHR43356:SF2">
    <property type="entry name" value="PHOSPHATE ACETYLTRANSFERASE"/>
    <property type="match status" value="1"/>
</dbReference>